<keyword evidence="2" id="KW-0449">Lipoprotein</keyword>
<keyword evidence="1" id="KW-0732">Signal</keyword>
<reference evidence="2" key="1">
    <citation type="submission" date="2021-03" db="EMBL/GenBank/DDBJ databases">
        <title>Plesiomonas shigelloides zfcc0051, isolated from zebrafish feces.</title>
        <authorList>
            <person name="Vanderhoek Z."/>
            <person name="Gaulke C."/>
        </authorList>
    </citation>
    <scope>NUCLEOTIDE SEQUENCE</scope>
    <source>
        <strain evidence="2">Zfcc0051</strain>
    </source>
</reference>
<dbReference type="RefSeq" id="WP_207541412.1">
    <property type="nucleotide sequence ID" value="NZ_JAFNAA010000001.1"/>
</dbReference>
<comment type="caution">
    <text evidence="2">The sequence shown here is derived from an EMBL/GenBank/DDBJ whole genome shotgun (WGS) entry which is preliminary data.</text>
</comment>
<evidence type="ECO:0000256" key="1">
    <source>
        <dbReference type="SAM" id="SignalP"/>
    </source>
</evidence>
<sequence length="151" mass="16033">MRKWLGVIGLCGLLLGCASSASRQTLTAVGYAPIATQSGKTLQERQIQAMRASRLDAYRDMAEQVYGLRINTDSQVAADGALRDAGIRSQAAGVIRGAEVVRSYPVGDNYVTELRLDMSQVKQLPPLPAPAKPAAPAPQPVILVPARGATY</sequence>
<dbReference type="EMBL" id="JAFNAA010000001">
    <property type="protein sequence ID" value="MBO1106726.1"/>
    <property type="molecule type" value="Genomic_DNA"/>
</dbReference>
<dbReference type="Proteomes" id="UP000664658">
    <property type="component" value="Unassembled WGS sequence"/>
</dbReference>
<gene>
    <name evidence="2" type="ORF">J2R62_00570</name>
</gene>
<name>A0A8I1W467_PLESH</name>
<dbReference type="PIRSF" id="PIRSF028687">
    <property type="entry name" value="UCP028687"/>
    <property type="match status" value="1"/>
</dbReference>
<feature type="signal peptide" evidence="1">
    <location>
        <begin position="1"/>
        <end position="23"/>
    </location>
</feature>
<proteinExistence type="predicted"/>
<dbReference type="AlphaFoldDB" id="A0A8I1W467"/>
<feature type="chain" id="PRO_5034653995" evidence="1">
    <location>
        <begin position="24"/>
        <end position="151"/>
    </location>
</feature>
<organism evidence="2 3">
    <name type="scientific">Plesiomonas shigelloides</name>
    <name type="common">Aeromonas shigelloides</name>
    <dbReference type="NCBI Taxonomy" id="703"/>
    <lineage>
        <taxon>Bacteria</taxon>
        <taxon>Pseudomonadati</taxon>
        <taxon>Pseudomonadota</taxon>
        <taxon>Gammaproteobacteria</taxon>
        <taxon>Enterobacterales</taxon>
        <taxon>Enterobacteriaceae</taxon>
        <taxon>Plesiomonas</taxon>
    </lineage>
</organism>
<evidence type="ECO:0000313" key="3">
    <source>
        <dbReference type="Proteomes" id="UP000664658"/>
    </source>
</evidence>
<evidence type="ECO:0000313" key="2">
    <source>
        <dbReference type="EMBL" id="MBO1106726.1"/>
    </source>
</evidence>
<dbReference type="PROSITE" id="PS51257">
    <property type="entry name" value="PROKAR_LIPOPROTEIN"/>
    <property type="match status" value="1"/>
</dbReference>
<protein>
    <submittedName>
        <fullName evidence="2">LPP20 family lipoprotein</fullName>
    </submittedName>
</protein>
<accession>A0A8I1W467</accession>
<dbReference type="InterPro" id="IPR007293">
    <property type="entry name" value="FlgP"/>
</dbReference>